<reference evidence="1 2" key="1">
    <citation type="journal article" date="2016" name="Nat. Commun.">
        <title>Thousands of microbial genomes shed light on interconnected biogeochemical processes in an aquifer system.</title>
        <authorList>
            <person name="Anantharaman K."/>
            <person name="Brown C.T."/>
            <person name="Hug L.A."/>
            <person name="Sharon I."/>
            <person name="Castelle C.J."/>
            <person name="Probst A.J."/>
            <person name="Thomas B.C."/>
            <person name="Singh A."/>
            <person name="Wilkins M.J."/>
            <person name="Karaoz U."/>
            <person name="Brodie E.L."/>
            <person name="Williams K.H."/>
            <person name="Hubbard S.S."/>
            <person name="Banfield J.F."/>
        </authorList>
    </citation>
    <scope>NUCLEOTIDE SEQUENCE [LARGE SCALE GENOMIC DNA]</scope>
</reference>
<evidence type="ECO:0000313" key="2">
    <source>
        <dbReference type="Proteomes" id="UP000177521"/>
    </source>
</evidence>
<dbReference type="EMBL" id="MEWS01000029">
    <property type="protein sequence ID" value="OGC81884.1"/>
    <property type="molecule type" value="Genomic_DNA"/>
</dbReference>
<evidence type="ECO:0000313" key="1">
    <source>
        <dbReference type="EMBL" id="OGC81884.1"/>
    </source>
</evidence>
<organism evidence="1 2">
    <name type="scientific">Candidatus Abawacabacteria bacterium RIFCSPHIGHO2_01_FULL_46_8</name>
    <dbReference type="NCBI Taxonomy" id="1817815"/>
    <lineage>
        <taxon>Bacteria</taxon>
        <taxon>Candidatus Abawacaibacteriota</taxon>
    </lineage>
</organism>
<protein>
    <recommendedName>
        <fullName evidence="3">Glycosyl transferase family 28 C-terminal domain-containing protein</fullName>
    </recommendedName>
</protein>
<name>A0A1F4XJV9_9BACT</name>
<dbReference type="AlphaFoldDB" id="A0A1F4XJV9"/>
<gene>
    <name evidence="1" type="ORF">A2788_01940</name>
</gene>
<proteinExistence type="predicted"/>
<evidence type="ECO:0008006" key="3">
    <source>
        <dbReference type="Google" id="ProtNLM"/>
    </source>
</evidence>
<accession>A0A1F4XJV9</accession>
<comment type="caution">
    <text evidence="1">The sequence shown here is derived from an EMBL/GenBank/DDBJ whole genome shotgun (WGS) entry which is preliminary data.</text>
</comment>
<sequence>MGYGHQRPAHALKHLAHSPVITANNYLGIPVKDRNVWLNSQKFYEYVSRIKHIPFIGGWIFDTYDKFQSIGQYYPYRDLSKPNFAVKQTYRLFKKGWGKHLIDKLSKQPTPLITTFFTVAFMAEYHNYPGPIYCVTTDSDISRAWAPLEPHKTRIIYLASTDRAYSRLKEYGIPEKNILLCGFPLPQENIGDERLLHLKERILNRLSNLDPNHSYLKRHYQDMARYLGAAFYPKKADHPITITFAVGGAGAQKEIGIELAKSLAPQLCKQELRINLVAATHKFVRDYFQEELRKQGLDHLYGSCINIIYEPTKDKYFETFNQIIDQTDVLWTKPSELCFFAGLGIPIILSPTIGAQEDSNSRWVKNMGAGFEQGDPQYANEWLLDWIQKGFLAEAAMKGFIEAPYLGTLNVERALAGKSMLKLYDY</sequence>
<dbReference type="Proteomes" id="UP000177521">
    <property type="component" value="Unassembled WGS sequence"/>
</dbReference>